<dbReference type="AlphaFoldDB" id="A0A2H3DJG0"/>
<dbReference type="Proteomes" id="UP000217790">
    <property type="component" value="Unassembled WGS sequence"/>
</dbReference>
<evidence type="ECO:0000313" key="3">
    <source>
        <dbReference type="Proteomes" id="UP000217790"/>
    </source>
</evidence>
<gene>
    <name evidence="2" type="ORF">ARMGADRAFT_1032082</name>
</gene>
<keyword evidence="3" id="KW-1185">Reference proteome</keyword>
<sequence length="166" mass="18647">MRDRKPEHTSQHDMSPRDHEGLEGGYCMTMVEILDDEEMRGASNNMTLAPMEQSTAQEQLFHEVGRRTINEWVTWLKMTRRFFMTRQKRGLKTGKGASGRNTMTPNAAIVSTLLVPEVSSLEDCLGLSTTELKQGEDVMATREPPHVSDAPISRKGFLVPANFSAH</sequence>
<name>A0A2H3DJG0_ARMGA</name>
<reference evidence="3" key="1">
    <citation type="journal article" date="2017" name="Nat. Ecol. Evol.">
        <title>Genome expansion and lineage-specific genetic innovations in the forest pathogenic fungi Armillaria.</title>
        <authorList>
            <person name="Sipos G."/>
            <person name="Prasanna A.N."/>
            <person name="Walter M.C."/>
            <person name="O'Connor E."/>
            <person name="Balint B."/>
            <person name="Krizsan K."/>
            <person name="Kiss B."/>
            <person name="Hess J."/>
            <person name="Varga T."/>
            <person name="Slot J."/>
            <person name="Riley R."/>
            <person name="Boka B."/>
            <person name="Rigling D."/>
            <person name="Barry K."/>
            <person name="Lee J."/>
            <person name="Mihaltcheva S."/>
            <person name="LaButti K."/>
            <person name="Lipzen A."/>
            <person name="Waldron R."/>
            <person name="Moloney N.M."/>
            <person name="Sperisen C."/>
            <person name="Kredics L."/>
            <person name="Vagvoelgyi C."/>
            <person name="Patrignani A."/>
            <person name="Fitzpatrick D."/>
            <person name="Nagy I."/>
            <person name="Doyle S."/>
            <person name="Anderson J.B."/>
            <person name="Grigoriev I.V."/>
            <person name="Gueldener U."/>
            <person name="Muensterkoetter M."/>
            <person name="Nagy L.G."/>
        </authorList>
    </citation>
    <scope>NUCLEOTIDE SEQUENCE [LARGE SCALE GENOMIC DNA]</scope>
    <source>
        <strain evidence="3">Ar21-2</strain>
    </source>
</reference>
<feature type="region of interest" description="Disordered" evidence="1">
    <location>
        <begin position="1"/>
        <end position="23"/>
    </location>
</feature>
<organism evidence="2 3">
    <name type="scientific">Armillaria gallica</name>
    <name type="common">Bulbous honey fungus</name>
    <name type="synonym">Armillaria bulbosa</name>
    <dbReference type="NCBI Taxonomy" id="47427"/>
    <lineage>
        <taxon>Eukaryota</taxon>
        <taxon>Fungi</taxon>
        <taxon>Dikarya</taxon>
        <taxon>Basidiomycota</taxon>
        <taxon>Agaricomycotina</taxon>
        <taxon>Agaricomycetes</taxon>
        <taxon>Agaricomycetidae</taxon>
        <taxon>Agaricales</taxon>
        <taxon>Marasmiineae</taxon>
        <taxon>Physalacriaceae</taxon>
        <taxon>Armillaria</taxon>
    </lineage>
</organism>
<dbReference type="EMBL" id="KZ293663">
    <property type="protein sequence ID" value="PBK90998.1"/>
    <property type="molecule type" value="Genomic_DNA"/>
</dbReference>
<proteinExistence type="predicted"/>
<evidence type="ECO:0000313" key="2">
    <source>
        <dbReference type="EMBL" id="PBK90998.1"/>
    </source>
</evidence>
<dbReference type="InParanoid" id="A0A2H3DJG0"/>
<evidence type="ECO:0000256" key="1">
    <source>
        <dbReference type="SAM" id="MobiDB-lite"/>
    </source>
</evidence>
<accession>A0A2H3DJG0</accession>
<protein>
    <submittedName>
        <fullName evidence="2">Uncharacterized protein</fullName>
    </submittedName>
</protein>
<feature type="compositionally biased region" description="Basic and acidic residues" evidence="1">
    <location>
        <begin position="1"/>
        <end position="22"/>
    </location>
</feature>